<dbReference type="AlphaFoldDB" id="A0A263D9C2"/>
<dbReference type="Pfam" id="PF01266">
    <property type="entry name" value="DAO"/>
    <property type="match status" value="1"/>
</dbReference>
<dbReference type="EMBL" id="NKYE01000001">
    <property type="protein sequence ID" value="OZM74981.1"/>
    <property type="molecule type" value="Genomic_DNA"/>
</dbReference>
<protein>
    <submittedName>
        <fullName evidence="3">FAD-dependent oxidoreductase</fullName>
    </submittedName>
</protein>
<dbReference type="InterPro" id="IPR006076">
    <property type="entry name" value="FAD-dep_OxRdtase"/>
</dbReference>
<keyword evidence="1" id="KW-0560">Oxidoreductase</keyword>
<keyword evidence="4" id="KW-1185">Reference proteome</keyword>
<evidence type="ECO:0000256" key="1">
    <source>
        <dbReference type="ARBA" id="ARBA00023002"/>
    </source>
</evidence>
<evidence type="ECO:0000313" key="3">
    <source>
        <dbReference type="EMBL" id="OZM74981.1"/>
    </source>
</evidence>
<dbReference type="OrthoDB" id="9806452at2"/>
<evidence type="ECO:0000259" key="2">
    <source>
        <dbReference type="Pfam" id="PF01266"/>
    </source>
</evidence>
<evidence type="ECO:0000313" key="4">
    <source>
        <dbReference type="Proteomes" id="UP000242444"/>
    </source>
</evidence>
<organism evidence="3 4">
    <name type="scientific">Amycolatopsis antarctica</name>
    <dbReference type="NCBI Taxonomy" id="1854586"/>
    <lineage>
        <taxon>Bacteria</taxon>
        <taxon>Bacillati</taxon>
        <taxon>Actinomycetota</taxon>
        <taxon>Actinomycetes</taxon>
        <taxon>Pseudonocardiales</taxon>
        <taxon>Pseudonocardiaceae</taxon>
        <taxon>Amycolatopsis</taxon>
    </lineage>
</organism>
<dbReference type="Proteomes" id="UP000242444">
    <property type="component" value="Unassembled WGS sequence"/>
</dbReference>
<dbReference type="Gene3D" id="3.50.50.60">
    <property type="entry name" value="FAD/NAD(P)-binding domain"/>
    <property type="match status" value="1"/>
</dbReference>
<sequence>MVSNAEVVVVGGGLEGLAIAWALADRGVRDVLVLEREGLCSGGTAKSSSIVRCHYGVASLAAMSQRGVELFADAEEILGSDVGYRRTGYAVGVGPENADALRANVALQQSVGVGVREMSAADMRELWQGMYVDDFATFAYEPDGGRGDAYLLGMAFGSRARELGVRVRQQTPVTRLLTGDDGRVSGVETAGGERISAGTVVLANGPWSVALAEPLGVDLPVWAQRAQIVMVDPGEPLGEVPVFSDLVSLQYVRTEPSGELLFGNSDHSTPEYADPDTYRNRADDSFVEMAGEKLAHRFPSWAEPRMITSYAGCYDVTPDYNPVIGPAEVPGLFLAVGFSGHGFKLAPAVGRLVTDLIVDGVSGDPAIPAEDFRLARFAEGAPLVSRNPYAGAGQMR</sequence>
<feature type="domain" description="FAD dependent oxidoreductase" evidence="2">
    <location>
        <begin position="7"/>
        <end position="356"/>
    </location>
</feature>
<name>A0A263D9C2_9PSEU</name>
<proteinExistence type="predicted"/>
<dbReference type="PANTHER" id="PTHR13847:SF287">
    <property type="entry name" value="FAD-DEPENDENT OXIDOREDUCTASE DOMAIN-CONTAINING PROTEIN 1"/>
    <property type="match status" value="1"/>
</dbReference>
<gene>
    <name evidence="3" type="ORF">CFN78_01965</name>
</gene>
<dbReference type="InParanoid" id="A0A263D9C2"/>
<comment type="caution">
    <text evidence="3">The sequence shown here is derived from an EMBL/GenBank/DDBJ whole genome shotgun (WGS) entry which is preliminary data.</text>
</comment>
<dbReference type="PRINTS" id="PR00420">
    <property type="entry name" value="RNGMNOXGNASE"/>
</dbReference>
<dbReference type="InterPro" id="IPR036188">
    <property type="entry name" value="FAD/NAD-bd_sf"/>
</dbReference>
<accession>A0A263D9C2</accession>
<dbReference type="GO" id="GO:0016491">
    <property type="term" value="F:oxidoreductase activity"/>
    <property type="evidence" value="ECO:0007669"/>
    <property type="project" value="UniProtKB-KW"/>
</dbReference>
<dbReference type="GO" id="GO:0005737">
    <property type="term" value="C:cytoplasm"/>
    <property type="evidence" value="ECO:0007669"/>
    <property type="project" value="TreeGrafter"/>
</dbReference>
<dbReference type="PANTHER" id="PTHR13847">
    <property type="entry name" value="SARCOSINE DEHYDROGENASE-RELATED"/>
    <property type="match status" value="1"/>
</dbReference>
<dbReference type="Gene3D" id="3.30.9.10">
    <property type="entry name" value="D-Amino Acid Oxidase, subunit A, domain 2"/>
    <property type="match status" value="1"/>
</dbReference>
<reference evidence="3 4" key="1">
    <citation type="submission" date="2017-07" db="EMBL/GenBank/DDBJ databases">
        <title>Amycolatopsis antarcticus sp. nov., isolated from the surface of an Antarcticus brown macroalga.</title>
        <authorList>
            <person name="Wang J."/>
            <person name="Leiva S."/>
            <person name="Huang J."/>
            <person name="Huang Y."/>
        </authorList>
    </citation>
    <scope>NUCLEOTIDE SEQUENCE [LARGE SCALE GENOMIC DNA]</scope>
    <source>
        <strain evidence="3 4">AU-G6</strain>
    </source>
</reference>
<dbReference type="SUPFAM" id="SSF51905">
    <property type="entry name" value="FAD/NAD(P)-binding domain"/>
    <property type="match status" value="1"/>
</dbReference>